<evidence type="ECO:0000313" key="3">
    <source>
        <dbReference type="EMBL" id="GGC91477.1"/>
    </source>
</evidence>
<accession>A0ABQ1P9G4</accession>
<protein>
    <recommendedName>
        <fullName evidence="2">Low molecular weight protein antigen 6 PH domain-containing protein</fullName>
    </recommendedName>
</protein>
<keyword evidence="4" id="KW-1185">Reference proteome</keyword>
<organism evidence="3 4">
    <name type="scientific">Tersicoccus solisilvae</name>
    <dbReference type="NCBI Taxonomy" id="1882339"/>
    <lineage>
        <taxon>Bacteria</taxon>
        <taxon>Bacillati</taxon>
        <taxon>Actinomycetota</taxon>
        <taxon>Actinomycetes</taxon>
        <taxon>Micrococcales</taxon>
        <taxon>Micrococcaceae</taxon>
        <taxon>Tersicoccus</taxon>
    </lineage>
</organism>
<feature type="transmembrane region" description="Helical" evidence="1">
    <location>
        <begin position="141"/>
        <end position="161"/>
    </location>
</feature>
<dbReference type="Pfam" id="PF10756">
    <property type="entry name" value="bPH_6"/>
    <property type="match status" value="1"/>
</dbReference>
<proteinExistence type="predicted"/>
<dbReference type="Proteomes" id="UP000597761">
    <property type="component" value="Unassembled WGS sequence"/>
</dbReference>
<keyword evidence="1" id="KW-0812">Transmembrane</keyword>
<dbReference type="InterPro" id="IPR019692">
    <property type="entry name" value="CFP-6_PH"/>
</dbReference>
<name>A0ABQ1P9G4_9MICC</name>
<gene>
    <name evidence="3" type="ORF">GCM10011512_18200</name>
</gene>
<evidence type="ECO:0000256" key="1">
    <source>
        <dbReference type="SAM" id="Phobius"/>
    </source>
</evidence>
<keyword evidence="1" id="KW-1133">Transmembrane helix</keyword>
<dbReference type="EMBL" id="BMJI01000009">
    <property type="protein sequence ID" value="GGC91477.1"/>
    <property type="molecule type" value="Genomic_DNA"/>
</dbReference>
<keyword evidence="1" id="KW-0472">Membrane</keyword>
<evidence type="ECO:0000313" key="4">
    <source>
        <dbReference type="Proteomes" id="UP000597761"/>
    </source>
</evidence>
<feature type="domain" description="Low molecular weight protein antigen 6 PH" evidence="2">
    <location>
        <begin position="18"/>
        <end position="98"/>
    </location>
</feature>
<reference evidence="4" key="1">
    <citation type="journal article" date="2019" name="Int. J. Syst. Evol. Microbiol.">
        <title>The Global Catalogue of Microorganisms (GCM) 10K type strain sequencing project: providing services to taxonomists for standard genome sequencing and annotation.</title>
        <authorList>
            <consortium name="The Broad Institute Genomics Platform"/>
            <consortium name="The Broad Institute Genome Sequencing Center for Infectious Disease"/>
            <person name="Wu L."/>
            <person name="Ma J."/>
        </authorList>
    </citation>
    <scope>NUCLEOTIDE SEQUENCE [LARGE SCALE GENOMIC DNA]</scope>
    <source>
        <strain evidence="4">CGMCC 1.15480</strain>
    </source>
</reference>
<sequence length="162" mass="17466">MVVIAALFAAIGWAVLWRPAVTLDEQSIVVRNVFRTVTVPWAALIHVDTKYALTLVTPHQKVTALAAPAPGRHVVMWANREDVTGLPERTYDAVRSVRPGDLARSHSGQAAILVRRRWEDLVESGRLDAGVAASTPVTTVLHVPTIVGAVLLAGVALVVFVR</sequence>
<evidence type="ECO:0000259" key="2">
    <source>
        <dbReference type="Pfam" id="PF10756"/>
    </source>
</evidence>
<comment type="caution">
    <text evidence="3">The sequence shown here is derived from an EMBL/GenBank/DDBJ whole genome shotgun (WGS) entry which is preliminary data.</text>
</comment>